<name>A0A9W6YF38_9STRA</name>
<dbReference type="Proteomes" id="UP001165121">
    <property type="component" value="Unassembled WGS sequence"/>
</dbReference>
<proteinExistence type="predicted"/>
<dbReference type="EMBL" id="BSXT01005578">
    <property type="protein sequence ID" value="GMF60938.1"/>
    <property type="molecule type" value="Genomic_DNA"/>
</dbReference>
<reference evidence="1" key="1">
    <citation type="submission" date="2023-04" db="EMBL/GenBank/DDBJ databases">
        <title>Phytophthora fragariaefolia NBRC 109709.</title>
        <authorList>
            <person name="Ichikawa N."/>
            <person name="Sato H."/>
            <person name="Tonouchi N."/>
        </authorList>
    </citation>
    <scope>NUCLEOTIDE SEQUENCE</scope>
    <source>
        <strain evidence="1">NBRC 109709</strain>
    </source>
</reference>
<keyword evidence="2" id="KW-1185">Reference proteome</keyword>
<gene>
    <name evidence="1" type="ORF">Pfra01_002650500</name>
</gene>
<protein>
    <submittedName>
        <fullName evidence="1">Unnamed protein product</fullName>
    </submittedName>
</protein>
<evidence type="ECO:0000313" key="2">
    <source>
        <dbReference type="Proteomes" id="UP001165121"/>
    </source>
</evidence>
<organism evidence="1 2">
    <name type="scientific">Phytophthora fragariaefolia</name>
    <dbReference type="NCBI Taxonomy" id="1490495"/>
    <lineage>
        <taxon>Eukaryota</taxon>
        <taxon>Sar</taxon>
        <taxon>Stramenopiles</taxon>
        <taxon>Oomycota</taxon>
        <taxon>Peronosporomycetes</taxon>
        <taxon>Peronosporales</taxon>
        <taxon>Peronosporaceae</taxon>
        <taxon>Phytophthora</taxon>
    </lineage>
</organism>
<comment type="caution">
    <text evidence="1">The sequence shown here is derived from an EMBL/GenBank/DDBJ whole genome shotgun (WGS) entry which is preliminary data.</text>
</comment>
<accession>A0A9W6YF38</accession>
<dbReference type="OrthoDB" id="141438at2759"/>
<dbReference type="AlphaFoldDB" id="A0A9W6YF38"/>
<sequence length="125" mass="14109">MWMESHPVEVWNVFGMSTEFIARTNNPLERFSRELNSMFPTPHRSMALYVAVIKPISPEYVRRVADVPRGRARRVIRERIVLSPVVDTTSDIDGGNDEALPLPTSLEDTLSISLLLAELFALVAD</sequence>
<evidence type="ECO:0000313" key="1">
    <source>
        <dbReference type="EMBL" id="GMF60938.1"/>
    </source>
</evidence>